<feature type="transmembrane region" description="Helical" evidence="8">
    <location>
        <begin position="161"/>
        <end position="192"/>
    </location>
</feature>
<evidence type="ECO:0008006" key="11">
    <source>
        <dbReference type="Google" id="ProtNLM"/>
    </source>
</evidence>
<dbReference type="GO" id="GO:0016192">
    <property type="term" value="P:vesicle-mediated transport"/>
    <property type="evidence" value="ECO:0007669"/>
    <property type="project" value="TreeGrafter"/>
</dbReference>
<name>A0AAV6VBM4_9ARAC</name>
<dbReference type="EMBL" id="JAFNEN010000132">
    <property type="protein sequence ID" value="KAG8193046.1"/>
    <property type="molecule type" value="Genomic_DNA"/>
</dbReference>
<gene>
    <name evidence="9" type="ORF">JTE90_028158</name>
</gene>
<feature type="region of interest" description="Disordered" evidence="7">
    <location>
        <begin position="1"/>
        <end position="28"/>
    </location>
</feature>
<organism evidence="9 10">
    <name type="scientific">Oedothorax gibbosus</name>
    <dbReference type="NCBI Taxonomy" id="931172"/>
    <lineage>
        <taxon>Eukaryota</taxon>
        <taxon>Metazoa</taxon>
        <taxon>Ecdysozoa</taxon>
        <taxon>Arthropoda</taxon>
        <taxon>Chelicerata</taxon>
        <taxon>Arachnida</taxon>
        <taxon>Araneae</taxon>
        <taxon>Araneomorphae</taxon>
        <taxon>Entelegynae</taxon>
        <taxon>Araneoidea</taxon>
        <taxon>Linyphiidae</taxon>
        <taxon>Erigoninae</taxon>
        <taxon>Oedothorax</taxon>
    </lineage>
</organism>
<dbReference type="GO" id="GO:0005789">
    <property type="term" value="C:endoplasmic reticulum membrane"/>
    <property type="evidence" value="ECO:0007669"/>
    <property type="project" value="UniProtKB-SubCell"/>
</dbReference>
<dbReference type="Proteomes" id="UP000827092">
    <property type="component" value="Unassembled WGS sequence"/>
</dbReference>
<evidence type="ECO:0000256" key="8">
    <source>
        <dbReference type="SAM" id="Phobius"/>
    </source>
</evidence>
<dbReference type="Pfam" id="PF07086">
    <property type="entry name" value="Jagunal"/>
    <property type="match status" value="1"/>
</dbReference>
<dbReference type="InterPro" id="IPR009787">
    <property type="entry name" value="Jagunal"/>
</dbReference>
<keyword evidence="3 8" id="KW-0812">Transmembrane</keyword>
<evidence type="ECO:0000256" key="7">
    <source>
        <dbReference type="SAM" id="MobiDB-lite"/>
    </source>
</evidence>
<evidence type="ECO:0000256" key="5">
    <source>
        <dbReference type="ARBA" id="ARBA00022989"/>
    </source>
</evidence>
<comment type="subcellular location">
    <subcellularLocation>
        <location evidence="1">Endoplasmic reticulum membrane</location>
        <topology evidence="1">Multi-pass membrane protein</topology>
    </subcellularLocation>
</comment>
<comment type="similarity">
    <text evidence="2">Belongs to the jagunal family.</text>
</comment>
<dbReference type="PANTHER" id="PTHR20955">
    <property type="entry name" value="PROTEIN JAGUNAL HOMOLOG 1"/>
    <property type="match status" value="1"/>
</dbReference>
<reference evidence="9 10" key="1">
    <citation type="journal article" date="2022" name="Nat. Ecol. Evol.">
        <title>A masculinizing supergene underlies an exaggerated male reproductive morph in a spider.</title>
        <authorList>
            <person name="Hendrickx F."/>
            <person name="De Corte Z."/>
            <person name="Sonet G."/>
            <person name="Van Belleghem S.M."/>
            <person name="Kostlbacher S."/>
            <person name="Vangestel C."/>
        </authorList>
    </citation>
    <scope>NUCLEOTIDE SEQUENCE [LARGE SCALE GENOMIC DNA]</scope>
    <source>
        <strain evidence="9">W744_W776</strain>
    </source>
</reference>
<feature type="transmembrane region" description="Helical" evidence="8">
    <location>
        <begin position="122"/>
        <end position="141"/>
    </location>
</feature>
<proteinExistence type="inferred from homology"/>
<keyword evidence="6 8" id="KW-0472">Membrane</keyword>
<dbReference type="GO" id="GO:0007029">
    <property type="term" value="P:endoplasmic reticulum organization"/>
    <property type="evidence" value="ECO:0007669"/>
    <property type="project" value="InterPro"/>
</dbReference>
<evidence type="ECO:0000256" key="6">
    <source>
        <dbReference type="ARBA" id="ARBA00023136"/>
    </source>
</evidence>
<keyword evidence="5 8" id="KW-1133">Transmembrane helix</keyword>
<evidence type="ECO:0000313" key="10">
    <source>
        <dbReference type="Proteomes" id="UP000827092"/>
    </source>
</evidence>
<dbReference type="AlphaFoldDB" id="A0AAV6VBM4"/>
<feature type="compositionally biased region" description="Basic and acidic residues" evidence="7">
    <location>
        <begin position="1"/>
        <end position="13"/>
    </location>
</feature>
<protein>
    <recommendedName>
        <fullName evidence="11">Protein jagunal</fullName>
    </recommendedName>
</protein>
<comment type="caution">
    <text evidence="9">The sequence shown here is derived from an EMBL/GenBank/DDBJ whole genome shotgun (WGS) entry which is preliminary data.</text>
</comment>
<evidence type="ECO:0000256" key="1">
    <source>
        <dbReference type="ARBA" id="ARBA00004477"/>
    </source>
</evidence>
<keyword evidence="4" id="KW-0256">Endoplasmic reticulum</keyword>
<evidence type="ECO:0000313" key="9">
    <source>
        <dbReference type="EMBL" id="KAG8193046.1"/>
    </source>
</evidence>
<dbReference type="PANTHER" id="PTHR20955:SF1">
    <property type="entry name" value="PROTEIN JAGUNAL HOMOLOG 1"/>
    <property type="match status" value="1"/>
</dbReference>
<evidence type="ECO:0000256" key="2">
    <source>
        <dbReference type="ARBA" id="ARBA00008462"/>
    </source>
</evidence>
<accession>A0AAV6VBM4</accession>
<sequence>MTERSVSHGERMAARGGARAKGTDGSDFGHRETVASHYQISSTNKKRLKVCMFFHTLAFLFILAKSSAEILKFFDISLKALIKIDIPFPKPALWEYVWLTSIVFTFAAYLAFRRNNILAMQVYVGSTFVTGICPLVTAIIYHSGDLKVFLAQKIDENVEKFYGIPVVLILSVFVSVTFLVHSLSMMFGMNLIRAWTPKKGKKKA</sequence>
<evidence type="ECO:0000256" key="3">
    <source>
        <dbReference type="ARBA" id="ARBA00022692"/>
    </source>
</evidence>
<keyword evidence="10" id="KW-1185">Reference proteome</keyword>
<feature type="transmembrane region" description="Helical" evidence="8">
    <location>
        <begin position="50"/>
        <end position="71"/>
    </location>
</feature>
<evidence type="ECO:0000256" key="4">
    <source>
        <dbReference type="ARBA" id="ARBA00022824"/>
    </source>
</evidence>
<feature type="transmembrane region" description="Helical" evidence="8">
    <location>
        <begin position="91"/>
        <end position="110"/>
    </location>
</feature>